<dbReference type="Proteomes" id="UP000825935">
    <property type="component" value="Chromosome 9"/>
</dbReference>
<dbReference type="EMBL" id="CM035414">
    <property type="protein sequence ID" value="KAH7429974.1"/>
    <property type="molecule type" value="Genomic_DNA"/>
</dbReference>
<keyword evidence="1" id="KW-1133">Transmembrane helix</keyword>
<accession>A0A8T2U9F3</accession>
<evidence type="ECO:0000259" key="2">
    <source>
        <dbReference type="Pfam" id="PF11707"/>
    </source>
</evidence>
<reference evidence="4" key="1">
    <citation type="submission" date="2021-08" db="EMBL/GenBank/DDBJ databases">
        <title>WGS assembly of Ceratopteris richardii.</title>
        <authorList>
            <person name="Marchant D.B."/>
            <person name="Chen G."/>
            <person name="Jenkins J."/>
            <person name="Shu S."/>
            <person name="Leebens-Mack J."/>
            <person name="Grimwood J."/>
            <person name="Schmutz J."/>
            <person name="Soltis P."/>
            <person name="Soltis D."/>
            <person name="Chen Z.-H."/>
        </authorList>
    </citation>
    <scope>NUCLEOTIDE SEQUENCE</scope>
    <source>
        <strain evidence="4">Whitten #5841</strain>
        <tissue evidence="4">Leaf</tissue>
    </source>
</reference>
<feature type="domain" description="URB1 C-terminal" evidence="3">
    <location>
        <begin position="2071"/>
        <end position="2261"/>
    </location>
</feature>
<feature type="domain" description="URB1 N-terminal" evidence="2">
    <location>
        <begin position="85"/>
        <end position="378"/>
    </location>
</feature>
<dbReference type="OrthoDB" id="72892at2759"/>
<gene>
    <name evidence="4" type="ORF">KP509_09G076400</name>
</gene>
<feature type="transmembrane region" description="Helical" evidence="1">
    <location>
        <begin position="1046"/>
        <end position="1069"/>
    </location>
</feature>
<dbReference type="PANTHER" id="PTHR13500:SF0">
    <property type="entry name" value="NUCLEOLAR PRE-RIBOSOMAL-ASSOCIATED PROTEIN 1"/>
    <property type="match status" value="1"/>
</dbReference>
<dbReference type="Pfam" id="PF11707">
    <property type="entry name" value="Npa1"/>
    <property type="match status" value="1"/>
</dbReference>
<feature type="transmembrane region" description="Helical" evidence="1">
    <location>
        <begin position="1081"/>
        <end position="1106"/>
    </location>
</feature>
<evidence type="ECO:0000256" key="1">
    <source>
        <dbReference type="SAM" id="Phobius"/>
    </source>
</evidence>
<protein>
    <submittedName>
        <fullName evidence="4">Uncharacterized protein</fullName>
    </submittedName>
</protein>
<dbReference type="Pfam" id="PF16201">
    <property type="entry name" value="NopRA1"/>
    <property type="match status" value="1"/>
</dbReference>
<evidence type="ECO:0000313" key="5">
    <source>
        <dbReference type="Proteomes" id="UP000825935"/>
    </source>
</evidence>
<keyword evidence="5" id="KW-1185">Reference proteome</keyword>
<proteinExistence type="predicted"/>
<keyword evidence="1" id="KW-0812">Transmembrane</keyword>
<comment type="caution">
    <text evidence="4">The sequence shown here is derived from an EMBL/GenBank/DDBJ whole genome shotgun (WGS) entry which is preliminary data.</text>
</comment>
<dbReference type="OMA" id="EVGNPRM"/>
<dbReference type="InterPro" id="IPR039844">
    <property type="entry name" value="URB1"/>
</dbReference>
<evidence type="ECO:0000313" key="4">
    <source>
        <dbReference type="EMBL" id="KAH7429974.1"/>
    </source>
</evidence>
<dbReference type="InterPro" id="IPR021714">
    <property type="entry name" value="URB1_N"/>
</dbReference>
<keyword evidence="1" id="KW-0472">Membrane</keyword>
<dbReference type="GO" id="GO:0005730">
    <property type="term" value="C:nucleolus"/>
    <property type="evidence" value="ECO:0007669"/>
    <property type="project" value="TreeGrafter"/>
</dbReference>
<dbReference type="InterPro" id="IPR032436">
    <property type="entry name" value="URB1_C"/>
</dbReference>
<name>A0A8T2U9F3_CERRI</name>
<dbReference type="GO" id="GO:0000466">
    <property type="term" value="P:maturation of 5.8S rRNA from tricistronic rRNA transcript (SSU-rRNA, 5.8S rRNA, LSU-rRNA)"/>
    <property type="evidence" value="ECO:0007669"/>
    <property type="project" value="TreeGrafter"/>
</dbReference>
<evidence type="ECO:0000259" key="3">
    <source>
        <dbReference type="Pfam" id="PF16201"/>
    </source>
</evidence>
<organism evidence="4 5">
    <name type="scientific">Ceratopteris richardii</name>
    <name type="common">Triangle waterfern</name>
    <dbReference type="NCBI Taxonomy" id="49495"/>
    <lineage>
        <taxon>Eukaryota</taxon>
        <taxon>Viridiplantae</taxon>
        <taxon>Streptophyta</taxon>
        <taxon>Embryophyta</taxon>
        <taxon>Tracheophyta</taxon>
        <taxon>Polypodiopsida</taxon>
        <taxon>Polypodiidae</taxon>
        <taxon>Polypodiales</taxon>
        <taxon>Pteridineae</taxon>
        <taxon>Pteridaceae</taxon>
        <taxon>Parkerioideae</taxon>
        <taxon>Ceratopteris</taxon>
    </lineage>
</organism>
<dbReference type="PANTHER" id="PTHR13500">
    <property type="entry name" value="NUCLEOLAR PRERIBOSOMAL-ASSOCIATED PROTEIN 1"/>
    <property type="match status" value="1"/>
</dbReference>
<dbReference type="GO" id="GO:0000463">
    <property type="term" value="P:maturation of LSU-rRNA from tricistronic rRNA transcript (SSU-rRNA, 5.8S rRNA, LSU-rRNA)"/>
    <property type="evidence" value="ECO:0007669"/>
    <property type="project" value="TreeGrafter"/>
</dbReference>
<sequence length="2651" mass="297522">MRLEDLDERVKDILSGIASKSPKDALISFKLLLQGADGGEVLQEYVLLSPKCTEIVSLWPSERGSECAVPLLQLLNEIMRHPIGKADDLQNLGPERQELQVIRVRIDKVARLIVSTKLKDIYAHLTSGERTRQCAALHLLASIVKRSALLASELVAGFDFTLNVLPNLAKASRFSEDKKGHGKQSSSRFSTRAAFIDFAMSFLEVCHASLLRWVLQIRPLYAGVLHRLANDDETTIISVLKLFQSKVLDGCSMVPPGLQSAVFGDSALEQLANISFDALHSDAAQAAHDILLQLCTDVSHGICPDPSSLWGSSPGKAGSFSGGQGRLVRLMIKLKATESQNHRNLLLAIAAKRPMLVAAYFESFPYSLEPRMSDAWFSAAGLVSDIISVSRVAPPLEPLASQGLPPPTINSPLPQGILRSTLPRALTRLVINRGLQHANLLVKHGCLRMLSEVLSAGELYLHSIRKAGYIFQQKCIERELKSNSAMTMDEACLGNDLDMVTLNLDDGRPFVPEHEMCKEMFECRKWIAFESNFQNELHSNIPDPQVLFSLLSIKSLRGSDPLEIKEKKINAGIEDELMLELERDDLHVNVEDGEALFTCQAGGEVDLVDIWNADESLIATGDLEDVEGFLNAKLLEVLATYKRILPNSIVESSFDVFKLLPEDPFLLTLSQQKALLILLLAASGDFSEHEPTLVGLENLHWRHMFRHLKPILKFTLGSKSGGVKHHAQILANRAMCSSGAFEINKAEVGIWLQLVPLSDSVVLSFLCDAVDTVGRNMDKYMETLSEILQSTSQIDNNFAALQFGPFVICILDKCLRVLKSSSKNLKLFQRTGVCIYVANALGLLLQSQVHPEVLATVIDVFLSSKLEGSSINDVNFKSEWSPLQNLLLNVQHLRRHEMHIMHNNLFHFQTGSLKVVLKFCEDDMFTSIEAKALALSSCLQCIPPQELAENIPKLMEIHFSVFKGRLPVLVGLFGAYPWMFAAILKLWPDLVDKALESAFVLAQSKGDMKENTSLCQMHKLSLPKHVEPDSITKENPSDMCFSERTAFAFSVFLLSLPFTIIFPAAANCYDDKLWGSPQLYNIFLIALSEVPPLLWFPAASLILYWAEIFWERHCREDVFVKNQLEVCFALLKWMILPSETHGWLSLLQSTEEVSTNFSLVAQFLQGILMHPFMNRQFFQVAESTQYTATFESDDRSAPELGESQALEKWFQICASKSPSVYCHITLVFENLLLWASEPQRLDSLSMSKRHWQLLRRVIFFASKSFLNEICCSVKTVCSKGDQQCRLSPWFSFHLASKFSSYISFDAMVDLSCTLLSEKHINNEITTCCSSSLHMPCHIVGLYFGTLTFNRIICSFQNGKLQDSALFHNIRIQELYQKLLHIVLTAPSEMAFSCLLTALESHSRINYFSSGAWMHASSPFCDTPPMELLPSLMRDINEKKAKIILHLVQSSQCHLVQFAEELSYNLGVGGSRLLRLAPLVSGCSLVEHCPGNALYTMQDMVSILPPVNWLIDVAKHQSHIVHCKVVQQIISAYYRQILEILRDLEIFNTPLNMDEVRPYLESKDYHKKFFRYFGSTGSGQVVNMLKHCLDHNCFSNVNREIVFSSITEKSYPLIDASIRRIDELSTKETLKIANIVIAKSMAARLLFLTDMHDLNAKHTQSIAAAEDNHLAGLTGIGSTKIGSMIFDVVNILTSTLCVLFRQAPEDTGDCYGKYLDVSGVPVSISKSEVLRVVERSLLEELRTVLKATADIHFETQDLSSLRKLTKSVLKFRFGESLPMQVLRLYASKSVQVPDFARHYAEYGLKLLVAHSRFSSTLLSFSGSSMENSLLKKYISDDSKSLPSILSMMKVPYRHAAIDKPMSEVKEDAANCISKLEILKFLRLLFYLKRQVAALDVSMEQAVDHSELLSLLLASYGASLNEVDTQNFLLMQEMETFKGANYAGLAGLDYLWGEAALKWRQENMSAECALNAARFPDEGTNRELRKKCFKEGLALDLTRCALGILFFPSRRNFPFTEILDGGHELEEKTLAVQSDESLLQNSAYDPRFLLQFSLHSLSCGWINANEFVLKGLLALALMSTASAVEDMRKLGYEVLAKFLAVLEEGPSFKGKPQIRLLLIVVKNSVLEPWQRLPSSAALFAAEASCLLMTPSDVHYTIVSKFLCRAACLDVEGVPLFKSMFRSGSVYFRSDRSWILRLLVFSLRTSFDAHIYRRQFIVEILMSFYGSPLGDNHTREWILEILFRASKIRTLAQHLVEHSGMLSWLTTVVCSNGAAKSGEYVGGVSSELSFKVLQIFENLLEWRSVKRWLVSEGFEELLKMAIVLHNILVESPKFIEPAIFIEPYLRILGTAFRLSQSRRKSQSHLHLPLADLSALIECIDTQKATTHHIQMLALKTILEVQPPACSIQERNYLWKVGAWMLSVGLKNLKVWHLSLERDNSMDKKDRAITLADSKNLLATIYAWLNASLILGKSGGAFQGADTAWSFLEGIKRPEPCDSFCRSDRDKDIIQLLICQQCLLGTSVTNISAVCAVLILLPSMEGPFGTFIEDNSNFFEWPLRQLPFPSELSSSWQWRAFECTSTGSLFEYETCQMLFAMFQKLVDMKDKNKLDDLVKTLQLDLVAYARSERAGELEDVQFGPALWKDLQTVLTNPSD</sequence>